<reference evidence="1 2" key="1">
    <citation type="submission" date="2013-01" db="EMBL/GenBank/DDBJ databases">
        <authorList>
            <person name="Harkins D.M."/>
            <person name="Durkin A.S."/>
            <person name="Brinkac L.M."/>
            <person name="Haft D.H."/>
            <person name="Selengut J.D."/>
            <person name="Sanka R."/>
            <person name="DePew J."/>
            <person name="Purushe J."/>
            <person name="Peacock S.J."/>
            <person name="Thaipadungpanit J."/>
            <person name="Wuthiekanun V.W."/>
            <person name="Day N.P."/>
            <person name="Vinetz J.M."/>
            <person name="Sutton G.G."/>
            <person name="Nierman W.C."/>
            <person name="Fouts D.E."/>
        </authorList>
    </citation>
    <scope>NUCLEOTIDE SEQUENCE [LARGE SCALE GENOMIC DNA]</scope>
    <source>
        <strain evidence="1 2">FPW1039</strain>
    </source>
</reference>
<protein>
    <submittedName>
        <fullName evidence="1">Uncharacterized protein</fullName>
    </submittedName>
</protein>
<evidence type="ECO:0000313" key="2">
    <source>
        <dbReference type="Proteomes" id="UP000012164"/>
    </source>
</evidence>
<proteinExistence type="predicted"/>
<evidence type="ECO:0000313" key="1">
    <source>
        <dbReference type="EMBL" id="EMJ35362.1"/>
    </source>
</evidence>
<name>A0A0F6IBD7_LEPIR</name>
<gene>
    <name evidence="1" type="ORF">LEP1GSC079_2779</name>
</gene>
<accession>A0A0F6IBD7</accession>
<sequence length="43" mass="4992">MLSLNATWKIKRVLSKDRHSGSVLLSSRSETLSFTKMWELLKI</sequence>
<comment type="caution">
    <text evidence="1">The sequence shown here is derived from an EMBL/GenBank/DDBJ whole genome shotgun (WGS) entry which is preliminary data.</text>
</comment>
<organism evidence="1 2">
    <name type="scientific">Leptospira interrogans str. FPW1039</name>
    <dbReference type="NCBI Taxonomy" id="1193040"/>
    <lineage>
        <taxon>Bacteria</taxon>
        <taxon>Pseudomonadati</taxon>
        <taxon>Spirochaetota</taxon>
        <taxon>Spirochaetia</taxon>
        <taxon>Leptospirales</taxon>
        <taxon>Leptospiraceae</taxon>
        <taxon>Leptospira</taxon>
    </lineage>
</organism>
<dbReference type="Proteomes" id="UP000012164">
    <property type="component" value="Unassembled WGS sequence"/>
</dbReference>
<dbReference type="EMBL" id="AKWR02000175">
    <property type="protein sequence ID" value="EMJ35362.1"/>
    <property type="molecule type" value="Genomic_DNA"/>
</dbReference>
<dbReference type="AlphaFoldDB" id="A0A0F6IBD7"/>